<dbReference type="GO" id="GO:0032259">
    <property type="term" value="P:methylation"/>
    <property type="evidence" value="ECO:0007669"/>
    <property type="project" value="UniProtKB-KW"/>
</dbReference>
<dbReference type="CDD" id="cd02440">
    <property type="entry name" value="AdoMet_MTases"/>
    <property type="match status" value="1"/>
</dbReference>
<feature type="domain" description="Methyltransferase" evidence="2">
    <location>
        <begin position="289"/>
        <end position="378"/>
    </location>
</feature>
<dbReference type="KEGG" id="tsy:THSYN_32410"/>
<dbReference type="OrthoDB" id="9809392at2"/>
<dbReference type="SMART" id="SM00028">
    <property type="entry name" value="TPR"/>
    <property type="match status" value="6"/>
</dbReference>
<dbReference type="InterPro" id="IPR011990">
    <property type="entry name" value="TPR-like_helical_dom_sf"/>
</dbReference>
<reference evidence="3 4" key="1">
    <citation type="submission" date="2017-03" db="EMBL/GenBank/DDBJ databases">
        <title>Complete genome sequence of Candidatus 'Thiodictyon syntrophicum' sp. nov. strain Cad16T, a photolithoautotroph purple sulfur bacterium isolated from an alpine meromictic lake.</title>
        <authorList>
            <person name="Luedin S.M."/>
            <person name="Pothier J.F."/>
            <person name="Danza F."/>
            <person name="Storelli N."/>
            <person name="Wittwer M."/>
            <person name="Tonolla M."/>
        </authorList>
    </citation>
    <scope>NUCLEOTIDE SEQUENCE [LARGE SCALE GENOMIC DNA]</scope>
    <source>
        <strain evidence="3 4">Cad16T</strain>
        <plasmid evidence="4">Plasmid pts485</plasmid>
    </source>
</reference>
<feature type="repeat" description="TPR" evidence="1">
    <location>
        <begin position="155"/>
        <end position="188"/>
    </location>
</feature>
<dbReference type="AlphaFoldDB" id="A0A2K8UJ98"/>
<feature type="repeat" description="TPR" evidence="1">
    <location>
        <begin position="53"/>
        <end position="86"/>
    </location>
</feature>
<dbReference type="PROSITE" id="PS50005">
    <property type="entry name" value="TPR"/>
    <property type="match status" value="4"/>
</dbReference>
<dbReference type="Pfam" id="PF13428">
    <property type="entry name" value="TPR_14"/>
    <property type="match status" value="1"/>
</dbReference>
<dbReference type="EMBL" id="CP020372">
    <property type="protein sequence ID" value="AUB85607.1"/>
    <property type="molecule type" value="Genomic_DNA"/>
</dbReference>
<dbReference type="SUPFAM" id="SSF53335">
    <property type="entry name" value="S-adenosyl-L-methionine-dependent methyltransferases"/>
    <property type="match status" value="1"/>
</dbReference>
<dbReference type="Pfam" id="PF14559">
    <property type="entry name" value="TPR_19"/>
    <property type="match status" value="2"/>
</dbReference>
<evidence type="ECO:0000313" key="3">
    <source>
        <dbReference type="EMBL" id="AUB85607.1"/>
    </source>
</evidence>
<dbReference type="Gene3D" id="3.40.50.150">
    <property type="entry name" value="Vaccinia Virus protein VP39"/>
    <property type="match status" value="1"/>
</dbReference>
<dbReference type="Pfam" id="PF13649">
    <property type="entry name" value="Methyltransf_25"/>
    <property type="match status" value="1"/>
</dbReference>
<keyword evidence="3" id="KW-0614">Plasmid</keyword>
<evidence type="ECO:0000256" key="1">
    <source>
        <dbReference type="PROSITE-ProRule" id="PRU00339"/>
    </source>
</evidence>
<dbReference type="PANTHER" id="PTHR44998">
    <property type="match status" value="1"/>
</dbReference>
<feature type="repeat" description="TPR" evidence="1">
    <location>
        <begin position="87"/>
        <end position="120"/>
    </location>
</feature>
<dbReference type="Proteomes" id="UP000232638">
    <property type="component" value="Plasmid pTs485"/>
</dbReference>
<keyword evidence="3" id="KW-0808">Transferase</keyword>
<protein>
    <submittedName>
        <fullName evidence="3">Methyltransferase type 12</fullName>
    </submittedName>
</protein>
<dbReference type="GO" id="GO:0008168">
    <property type="term" value="F:methyltransferase activity"/>
    <property type="evidence" value="ECO:0007669"/>
    <property type="project" value="UniProtKB-KW"/>
</dbReference>
<geneLocation type="plasmid" evidence="4">
    <name>pts485</name>
</geneLocation>
<name>A0A2K8UJ98_9GAMM</name>
<keyword evidence="3" id="KW-0489">Methyltransferase</keyword>
<dbReference type="InterPro" id="IPR041698">
    <property type="entry name" value="Methyltransf_25"/>
</dbReference>
<feature type="repeat" description="TPR" evidence="1">
    <location>
        <begin position="189"/>
        <end position="222"/>
    </location>
</feature>
<keyword evidence="4" id="KW-1185">Reference proteome</keyword>
<dbReference type="InterPro" id="IPR029063">
    <property type="entry name" value="SAM-dependent_MTases_sf"/>
</dbReference>
<organism evidence="3 4">
    <name type="scientific">Candidatus Thiodictyon syntrophicum</name>
    <dbReference type="NCBI Taxonomy" id="1166950"/>
    <lineage>
        <taxon>Bacteria</taxon>
        <taxon>Pseudomonadati</taxon>
        <taxon>Pseudomonadota</taxon>
        <taxon>Gammaproteobacteria</taxon>
        <taxon>Chromatiales</taxon>
        <taxon>Chromatiaceae</taxon>
        <taxon>Thiodictyon</taxon>
    </lineage>
</organism>
<accession>A0A2K8UJ98</accession>
<dbReference type="RefSeq" id="WP_100923218.1">
    <property type="nucleotide sequence ID" value="NZ_CP020372.1"/>
</dbReference>
<evidence type="ECO:0000313" key="4">
    <source>
        <dbReference type="Proteomes" id="UP000232638"/>
    </source>
</evidence>
<evidence type="ECO:0000259" key="2">
    <source>
        <dbReference type="Pfam" id="PF13649"/>
    </source>
</evidence>
<dbReference type="InterPro" id="IPR019734">
    <property type="entry name" value="TPR_rpt"/>
</dbReference>
<keyword evidence="1" id="KW-0802">TPR repeat</keyword>
<dbReference type="PANTHER" id="PTHR44998:SF1">
    <property type="entry name" value="UDP-N-ACETYLGLUCOSAMINE--PEPTIDE N-ACETYLGLUCOSAMINYLTRANSFERASE 110 KDA SUBUNIT"/>
    <property type="match status" value="1"/>
</dbReference>
<gene>
    <name evidence="3" type="ORF">THSYN_32410</name>
</gene>
<dbReference type="Gene3D" id="1.25.40.10">
    <property type="entry name" value="Tetratricopeptide repeat domain"/>
    <property type="match status" value="2"/>
</dbReference>
<proteinExistence type="predicted"/>
<sequence length="450" mass="49323">MTLPPETPREIDLRQPLAIEDALQVATQLHRAGHHADAQEIYRRVLALAPDHPDALHFMGVLAHDQGRDEEALRLLARSVELVPDHAGFCSNYGNLLLDNERFEDAERQYRQALALDPDRPDALHNYAVLCKALRRYPEAERRLLRAIELAPDFSEARNTLAGLYFRQGRIEEAVTQACEALVREPSNAFTREMLGNAHCRLGHPEQAAQIYREWLAEEPDNPKALHHLAACTGEGVPARASDAYVQCIFDHFSKSFDSRLALLEYRAPTLVGEAVAACVGEPAADLDVLDAGCGTGLCAALLKPFARTLTGVDLSQGMLGKARGRRVYDALHQAELCAYMHQHPGDYDLIVSADTLVYFGALDQAMAAAAAALRPGGWLCFTVEALGAGEAADYRLQHHGRYAHSRAYLEALLGSADLAGLRLEPVVLRLDAGEPVAGWLVLAQRPGSR</sequence>
<dbReference type="SUPFAM" id="SSF48452">
    <property type="entry name" value="TPR-like"/>
    <property type="match status" value="1"/>
</dbReference>